<dbReference type="AlphaFoldDB" id="A0A484MRS7"/>
<proteinExistence type="predicted"/>
<evidence type="ECO:0000259" key="2">
    <source>
        <dbReference type="Pfam" id="PF00501"/>
    </source>
</evidence>
<dbReference type="Proteomes" id="UP000595140">
    <property type="component" value="Unassembled WGS sequence"/>
</dbReference>
<keyword evidence="1" id="KW-0812">Transmembrane</keyword>
<dbReference type="OrthoDB" id="6017841at2759"/>
<protein>
    <recommendedName>
        <fullName evidence="2">AMP-dependent synthetase/ligase domain-containing protein</fullName>
    </recommendedName>
</protein>
<evidence type="ECO:0000313" key="3">
    <source>
        <dbReference type="EMBL" id="VFQ90886.1"/>
    </source>
</evidence>
<feature type="transmembrane region" description="Helical" evidence="1">
    <location>
        <begin position="6"/>
        <end position="25"/>
    </location>
</feature>
<organism evidence="3 4">
    <name type="scientific">Cuscuta campestris</name>
    <dbReference type="NCBI Taxonomy" id="132261"/>
    <lineage>
        <taxon>Eukaryota</taxon>
        <taxon>Viridiplantae</taxon>
        <taxon>Streptophyta</taxon>
        <taxon>Embryophyta</taxon>
        <taxon>Tracheophyta</taxon>
        <taxon>Spermatophyta</taxon>
        <taxon>Magnoliopsida</taxon>
        <taxon>eudicotyledons</taxon>
        <taxon>Gunneridae</taxon>
        <taxon>Pentapetalae</taxon>
        <taxon>asterids</taxon>
        <taxon>lamiids</taxon>
        <taxon>Solanales</taxon>
        <taxon>Convolvulaceae</taxon>
        <taxon>Cuscuteae</taxon>
        <taxon>Cuscuta</taxon>
        <taxon>Cuscuta subgen. Grammica</taxon>
        <taxon>Cuscuta sect. Cleistogrammica</taxon>
    </lineage>
</organism>
<reference evidence="3 4" key="1">
    <citation type="submission" date="2018-04" db="EMBL/GenBank/DDBJ databases">
        <authorList>
            <person name="Vogel A."/>
        </authorList>
    </citation>
    <scope>NUCLEOTIDE SEQUENCE [LARGE SCALE GENOMIC DNA]</scope>
</reference>
<dbReference type="Gene3D" id="3.40.50.12780">
    <property type="entry name" value="N-terminal domain of ligase-like"/>
    <property type="match status" value="1"/>
</dbReference>
<dbReference type="PANTHER" id="PTHR43272">
    <property type="entry name" value="LONG-CHAIN-FATTY-ACID--COA LIGASE"/>
    <property type="match status" value="1"/>
</dbReference>
<accession>A0A484MRS7</accession>
<dbReference type="GO" id="GO:0016020">
    <property type="term" value="C:membrane"/>
    <property type="evidence" value="ECO:0007669"/>
    <property type="project" value="TreeGrafter"/>
</dbReference>
<feature type="domain" description="AMP-dependent synthetase/ligase" evidence="2">
    <location>
        <begin position="92"/>
        <end position="520"/>
    </location>
</feature>
<evidence type="ECO:0000313" key="4">
    <source>
        <dbReference type="Proteomes" id="UP000595140"/>
    </source>
</evidence>
<evidence type="ECO:0000256" key="1">
    <source>
        <dbReference type="SAM" id="Phobius"/>
    </source>
</evidence>
<name>A0A484MRS7_9ASTE</name>
<keyword evidence="1" id="KW-0472">Membrane</keyword>
<keyword evidence="4" id="KW-1185">Reference proteome</keyword>
<sequence length="700" mass="77850">MSGITITPCGVILSILIPVLLSLALEERRKTKKRGVPVKAGGEMGITMRNAEFPRLVEVPCEGVRTVADLFAQSCRNHSQERCLGRRRRFENLRLDDEYMWESYGQVFDRVSHFSSGLVKFGHEVDTRVAIFSDARPEWLIAFQGCFRQNITVVTVNAFLGDEAFVYSLNETEVATLVCDTKQLKKLSAMRSSLKTIKNVIYFNEDDNHDDDGTKCDLQACGDFENWKISSFSEVEGLGKSSSIHPRLPIKSDIAVIMYTSGSTTSPKGVMITHGNIVATAAAVMSVVPDLGPKDVYLAYMSQAHVFELAAETVMLAAGASIGYGSTPTLTDTSSNIKNGTRGDATVLKPTLMAAVPPVLDHVREGIIQQVEEKGGNTETLFNIAYKRRVEAWEGSSFGMWDRLETRLWDRIIFEKIQKVLGGRIRFMLSGGAPLSQDTQRFINICIGALICQGYGLTETFAGATLSDMDDTSVGHVGPPLPCTYIKLVSWEEGGYRITDKPMPRGEIVVGGGSVSAGYFNNDLETNEAYHVDERGMRWFYTGDIGRFRRNGCLEIIDRKKGIIKLQHGEYISLGKVETVLRASKYVDNILVHADPFHSYCVALIVPSHRVLIDWADDYEIHFTSFSDLCDEIEVVKEILHSLHEVGKAAGLERSEIPARIKLLPDPWTPESGLVTAALKLKRDKIMAYFKDEIHKLYTL</sequence>
<dbReference type="GO" id="GO:0004467">
    <property type="term" value="F:long-chain fatty acid-CoA ligase activity"/>
    <property type="evidence" value="ECO:0007669"/>
    <property type="project" value="TreeGrafter"/>
</dbReference>
<dbReference type="PANTHER" id="PTHR43272:SF92">
    <property type="entry name" value="LONG CHAIN ACYL-COA SYNTHETASE 8"/>
    <property type="match status" value="1"/>
</dbReference>
<keyword evidence="1" id="KW-1133">Transmembrane helix</keyword>
<gene>
    <name evidence="3" type="ORF">CCAM_LOCUS32662</name>
</gene>
<dbReference type="InterPro" id="IPR000873">
    <property type="entry name" value="AMP-dep_synth/lig_dom"/>
</dbReference>
<dbReference type="SUPFAM" id="SSF56801">
    <property type="entry name" value="Acetyl-CoA synthetase-like"/>
    <property type="match status" value="1"/>
</dbReference>
<dbReference type="EMBL" id="OOIL02004257">
    <property type="protein sequence ID" value="VFQ90886.1"/>
    <property type="molecule type" value="Genomic_DNA"/>
</dbReference>
<dbReference type="Pfam" id="PF00501">
    <property type="entry name" value="AMP-binding"/>
    <property type="match status" value="1"/>
</dbReference>
<dbReference type="GO" id="GO:0005783">
    <property type="term" value="C:endoplasmic reticulum"/>
    <property type="evidence" value="ECO:0007669"/>
    <property type="project" value="TreeGrafter"/>
</dbReference>
<dbReference type="InterPro" id="IPR042099">
    <property type="entry name" value="ANL_N_sf"/>
</dbReference>